<evidence type="ECO:0000256" key="4">
    <source>
        <dbReference type="ARBA" id="ARBA00022729"/>
    </source>
</evidence>
<proteinExistence type="predicted"/>
<dbReference type="AlphaFoldDB" id="A0A8C8C1E6"/>
<keyword evidence="2" id="KW-0964">Secreted</keyword>
<dbReference type="PROSITE" id="PS51041">
    <property type="entry name" value="EMI"/>
    <property type="match status" value="1"/>
</dbReference>
<dbReference type="GO" id="GO:0031012">
    <property type="term" value="C:extracellular matrix"/>
    <property type="evidence" value="ECO:0007669"/>
    <property type="project" value="TreeGrafter"/>
</dbReference>
<reference evidence="9" key="1">
    <citation type="submission" date="2025-08" db="UniProtKB">
        <authorList>
            <consortium name="Ensembl"/>
        </authorList>
    </citation>
    <scope>IDENTIFICATION</scope>
</reference>
<keyword evidence="6" id="KW-0175">Coiled coil</keyword>
<keyword evidence="5" id="KW-1015">Disulfide bond</keyword>
<keyword evidence="10" id="KW-1185">Reference proteome</keyword>
<dbReference type="InterPro" id="IPR050392">
    <property type="entry name" value="Collagen/C1q_domain"/>
</dbReference>
<evidence type="ECO:0000256" key="5">
    <source>
        <dbReference type="ARBA" id="ARBA00023157"/>
    </source>
</evidence>
<evidence type="ECO:0000259" key="8">
    <source>
        <dbReference type="PROSITE" id="PS51041"/>
    </source>
</evidence>
<evidence type="ECO:0000256" key="6">
    <source>
        <dbReference type="SAM" id="Coils"/>
    </source>
</evidence>
<sequence length="852" mass="93390">MHLLWFSIGPSVVHLCPPFWCFSTGYFGSHPEEKMRSRLPQAALQPFILGLLLSLVDAKGTFYGTGHGNPLYGGGHGNRYNLYKSGVNSHYTPGKPLGRHKNHCAYVVQKNITCTIEDGMATYVKAEYTTKCIWGQKCPVVMYRTFYKPKYKVGYKRITALEWRCCPGYSGENCYDGPTSLPPFKGGAPHRPGIKGYPHGHPQPPLIQKPVPGGANLEPGSPFPNQPDSRPIPTGQLPTGNGKPNYVGGDRLDRMEEDLLRLTQDLDILNGVMASLEDRLHLSLREDTKNMLGSLLSTVPHLSDTSVGFGVIPDGTPDGLEGGEGLPGFGDLAGRVTEVKDELKAKGHVLEEIQGMVLGHEGQLKKLLEAATGRPITGSVSPSTLEELLDAKLAGVRADILDGFERRLSGLENHCEERIGEVQRQCHNEHMNGQENIQQSLDGRETGLREELGNLQAQIQGLTLTESCCGQQVNSLSQRMLMLEESVKGLKESQLEIQASLTDQTIHIETLIEARLEDIDARLNVTEFGDVGVGKVPGGLDGFKTLLKDKLKSLEERVFVALEELSNTTAPAQLEGQVMPALETEIESVRRRVEGDLDCIQRKLTDLELLCTSSCSHATPPGGGARTGLVEECEAVEKKVSGRLDSHADQLDRLNTTLQTLLNRIAHEDEEGSVQGEITLLKIKVNSVNRTLKGLRDSVSLFSKEVGHANATWTHRENQLATQVQGITQLVGRQAYLLGAGEHRLAQLKGELVSMRRRLAGELQGCRSTALGVQREVEEVDSRVAQVEGQCGSLGELADNLERIRTELERHSDLHLSQVKETMASHSTQLSKLKGEMKDCVRKGSVNQRGDQ</sequence>
<feature type="region of interest" description="Disordered" evidence="7">
    <location>
        <begin position="185"/>
        <end position="246"/>
    </location>
</feature>
<name>A0A8C8C1E6_ONCTS</name>
<feature type="domain" description="EMI" evidence="8">
    <location>
        <begin position="100"/>
        <end position="176"/>
    </location>
</feature>
<feature type="coiled-coil region" evidence="6">
    <location>
        <begin position="794"/>
        <end position="836"/>
    </location>
</feature>
<evidence type="ECO:0000313" key="9">
    <source>
        <dbReference type="Ensembl" id="ENSOTSP00005005383.2"/>
    </source>
</evidence>
<evidence type="ECO:0000256" key="7">
    <source>
        <dbReference type="SAM" id="MobiDB-lite"/>
    </source>
</evidence>
<evidence type="ECO:0000256" key="3">
    <source>
        <dbReference type="ARBA" id="ARBA00022530"/>
    </source>
</evidence>
<protein>
    <recommendedName>
        <fullName evidence="8">EMI domain-containing protein</fullName>
    </recommendedName>
</protein>
<dbReference type="GO" id="GO:0005576">
    <property type="term" value="C:extracellular region"/>
    <property type="evidence" value="ECO:0007669"/>
    <property type="project" value="UniProtKB-SubCell"/>
</dbReference>
<reference evidence="9" key="2">
    <citation type="submission" date="2025-09" db="UniProtKB">
        <authorList>
            <consortium name="Ensembl"/>
        </authorList>
    </citation>
    <scope>IDENTIFICATION</scope>
</reference>
<keyword evidence="4" id="KW-0732">Signal</keyword>
<dbReference type="PANTHER" id="PTHR15427:SF2">
    <property type="entry name" value="EMILIN-3"/>
    <property type="match status" value="1"/>
</dbReference>
<accession>A0A8C8C1E6</accession>
<dbReference type="Ensembl" id="ENSOTST00005005994.2">
    <property type="protein sequence ID" value="ENSOTSP00005005383.2"/>
    <property type="gene ID" value="ENSOTSG00005003133.2"/>
</dbReference>
<feature type="coiled-coil region" evidence="6">
    <location>
        <begin position="644"/>
        <end position="671"/>
    </location>
</feature>
<dbReference type="Pfam" id="PF07546">
    <property type="entry name" value="EMI"/>
    <property type="match status" value="1"/>
</dbReference>
<evidence type="ECO:0000256" key="1">
    <source>
        <dbReference type="ARBA" id="ARBA00004498"/>
    </source>
</evidence>
<gene>
    <name evidence="9" type="primary">EMILIN3</name>
</gene>
<dbReference type="PANTHER" id="PTHR15427">
    <property type="entry name" value="EMILIN ELASTIN MICROFIBRIL INTERFACE-LOCATED PROTEIN ELASTIN MICROFIBRIL INTERFACER"/>
    <property type="match status" value="1"/>
</dbReference>
<dbReference type="GeneTree" id="ENSGT01030000234633"/>
<feature type="coiled-coil region" evidence="6">
    <location>
        <begin position="252"/>
        <end position="279"/>
    </location>
</feature>
<organism evidence="9 10">
    <name type="scientific">Oncorhynchus tshawytscha</name>
    <name type="common">Chinook salmon</name>
    <name type="synonym">Salmo tshawytscha</name>
    <dbReference type="NCBI Taxonomy" id="74940"/>
    <lineage>
        <taxon>Eukaryota</taxon>
        <taxon>Metazoa</taxon>
        <taxon>Chordata</taxon>
        <taxon>Craniata</taxon>
        <taxon>Vertebrata</taxon>
        <taxon>Euteleostomi</taxon>
        <taxon>Actinopterygii</taxon>
        <taxon>Neopterygii</taxon>
        <taxon>Teleostei</taxon>
        <taxon>Protacanthopterygii</taxon>
        <taxon>Salmoniformes</taxon>
        <taxon>Salmonidae</taxon>
        <taxon>Salmoninae</taxon>
        <taxon>Oncorhynchus</taxon>
    </lineage>
</organism>
<evidence type="ECO:0000256" key="2">
    <source>
        <dbReference type="ARBA" id="ARBA00022525"/>
    </source>
</evidence>
<dbReference type="InterPro" id="IPR011489">
    <property type="entry name" value="EMI_domain"/>
</dbReference>
<dbReference type="Proteomes" id="UP000694402">
    <property type="component" value="Unassembled WGS sequence"/>
</dbReference>
<comment type="subcellular location">
    <subcellularLocation>
        <location evidence="1">Secreted</location>
        <location evidence="1">Extracellular space</location>
        <location evidence="1">Extracellular matrix</location>
    </subcellularLocation>
</comment>
<evidence type="ECO:0000313" key="10">
    <source>
        <dbReference type="Proteomes" id="UP000694402"/>
    </source>
</evidence>
<keyword evidence="3" id="KW-0272">Extracellular matrix</keyword>